<evidence type="ECO:0000313" key="2">
    <source>
        <dbReference type="Proteomes" id="UP000315344"/>
    </source>
</evidence>
<comment type="caution">
    <text evidence="1">The sequence shown here is derived from an EMBL/GenBank/DDBJ whole genome shotgun (WGS) entry which is preliminary data.</text>
</comment>
<gene>
    <name evidence="1" type="ORF">DI616_15745</name>
</gene>
<dbReference type="EMBL" id="VAFL01000015">
    <property type="protein sequence ID" value="TKW65179.1"/>
    <property type="molecule type" value="Genomic_DNA"/>
</dbReference>
<evidence type="ECO:0000313" key="1">
    <source>
        <dbReference type="EMBL" id="TKW65179.1"/>
    </source>
</evidence>
<protein>
    <submittedName>
        <fullName evidence="1">Uncharacterized protein</fullName>
    </submittedName>
</protein>
<accession>A0A533I0E9</accession>
<dbReference type="Proteomes" id="UP000315344">
    <property type="component" value="Unassembled WGS sequence"/>
</dbReference>
<sequence length="197" mass="22005">MAPQLVMRYFWVTDAGFDTHVCALIEERARIADQWAAFARAHGALSAQTWQHDGTFAGFTFAVDTQPCPDTYKRVGGLYVPMKTKPKGKAVLKLAKQLPQPVSPNDALTPYGIDWKTPTVDNKGEPHFACVVGFVDQGGWFVKVPSRHYSGAQMEEFRLAQTTSEGRTTSPLWQPPAAWLELSEWAFLDKFHEQACS</sequence>
<name>A0A533I0E9_PARDE</name>
<organism evidence="1 2">
    <name type="scientific">Paracoccus denitrificans</name>
    <dbReference type="NCBI Taxonomy" id="266"/>
    <lineage>
        <taxon>Bacteria</taxon>
        <taxon>Pseudomonadati</taxon>
        <taxon>Pseudomonadota</taxon>
        <taxon>Alphaproteobacteria</taxon>
        <taxon>Rhodobacterales</taxon>
        <taxon>Paracoccaceae</taxon>
        <taxon>Paracoccus</taxon>
    </lineage>
</organism>
<reference evidence="1 2" key="1">
    <citation type="journal article" date="2017" name="Nat. Commun.">
        <title>In situ click chemistry generation of cyclooxygenase-2 inhibitors.</title>
        <authorList>
            <person name="Bhardwaj A."/>
            <person name="Kaur J."/>
            <person name="Wuest M."/>
            <person name="Wuest F."/>
        </authorList>
    </citation>
    <scope>NUCLEOTIDE SEQUENCE [LARGE SCALE GENOMIC DNA]</scope>
    <source>
        <strain evidence="1">S2_012_000_R3_94</strain>
    </source>
</reference>
<proteinExistence type="predicted"/>
<dbReference type="AlphaFoldDB" id="A0A533I0E9"/>